<dbReference type="AlphaFoldDB" id="A0A8C5UVV2"/>
<dbReference type="EMBL" id="ABDC03022059">
    <property type="status" value="NOT_ANNOTATED_CDS"/>
    <property type="molecule type" value="Genomic_DNA"/>
</dbReference>
<keyword evidence="1" id="KW-0732">Signal</keyword>
<dbReference type="GO" id="GO:1901222">
    <property type="term" value="P:regulation of non-canonical NF-kappaB signal transduction"/>
    <property type="evidence" value="ECO:0007669"/>
    <property type="project" value="Ensembl"/>
</dbReference>
<dbReference type="PANTHER" id="PTHR47740">
    <property type="entry name" value="LCK-INTERACTING TRANSMEMBRANE ADAPTER 1, LIME1"/>
    <property type="match status" value="1"/>
</dbReference>
<feature type="signal peptide" evidence="1">
    <location>
        <begin position="1"/>
        <end position="30"/>
    </location>
</feature>
<dbReference type="PANTHER" id="PTHR47740:SF1">
    <property type="entry name" value="LCK-INTERACTING TRANSMEMBRANE ADAPTER 1"/>
    <property type="match status" value="1"/>
</dbReference>
<keyword evidence="3" id="KW-1185">Reference proteome</keyword>
<dbReference type="GO" id="GO:0051896">
    <property type="term" value="P:regulation of phosphatidylinositol 3-kinase/protein kinase B signal transduction"/>
    <property type="evidence" value="ECO:0007669"/>
    <property type="project" value="Ensembl"/>
</dbReference>
<protein>
    <submittedName>
        <fullName evidence="2">Lck interacting transmembrane adaptor 1</fullName>
    </submittedName>
</protein>
<dbReference type="GO" id="GO:0019901">
    <property type="term" value="F:protein kinase binding"/>
    <property type="evidence" value="ECO:0007669"/>
    <property type="project" value="Ensembl"/>
</dbReference>
<dbReference type="Proteomes" id="UP000694394">
    <property type="component" value="Chromosome 18"/>
</dbReference>
<dbReference type="Ensembl" id="ENSMICT00000008849.3">
    <property type="protein sequence ID" value="ENSMICP00000008057.3"/>
    <property type="gene ID" value="ENSMICG00000008850.3"/>
</dbReference>
<feature type="chain" id="PRO_5034088495" evidence="1">
    <location>
        <begin position="31"/>
        <end position="297"/>
    </location>
</feature>
<dbReference type="GO" id="GO:0051279">
    <property type="term" value="P:regulation of release of sequestered calcium ion into cytosol"/>
    <property type="evidence" value="ECO:0007669"/>
    <property type="project" value="Ensembl"/>
</dbReference>
<evidence type="ECO:0000256" key="1">
    <source>
        <dbReference type="SAM" id="SignalP"/>
    </source>
</evidence>
<dbReference type="Pfam" id="PF15332">
    <property type="entry name" value="LIME1"/>
    <property type="match status" value="1"/>
</dbReference>
<dbReference type="GO" id="GO:0043122">
    <property type="term" value="P:regulation of canonical NF-kappaB signal transduction"/>
    <property type="evidence" value="ECO:0007669"/>
    <property type="project" value="Ensembl"/>
</dbReference>
<dbReference type="GO" id="GO:0050853">
    <property type="term" value="P:B cell receptor signaling pathway"/>
    <property type="evidence" value="ECO:0007669"/>
    <property type="project" value="Ensembl"/>
</dbReference>
<dbReference type="GO" id="GO:0050852">
    <property type="term" value="P:T cell receptor signaling pathway"/>
    <property type="evidence" value="ECO:0007669"/>
    <property type="project" value="InterPro"/>
</dbReference>
<sequence length="297" mass="31416">MGLQVPSAPPALWVLGCCALLLWLWALCTANHPCPHLPPWPDNALAPRKRARRPWAGLQGSMLPAEAVSACLPRGQGGLGSLSKSDTRLHELHSGPQGGRAQRPVSMDLLRPHWPEMSRALPRLQAATSAFPHRELPQGPPAASPAMGPMATYSNVGLAAFPRVGLAASPVVAEYACVQKLKGTEQGSRKQQGRAKESPAAQVDILYSRVCKPKRRDPGPTTAPLDLEGRGAIPALGGDSAYEALPLRGLGVDSGPLENVYESIQEMGAHASDISWTPGHPVSTCLSPGRGWKPLPA</sequence>
<dbReference type="InterPro" id="IPR026072">
    <property type="entry name" value="Lime1"/>
</dbReference>
<accession>A0A8C5UVV2</accession>
<dbReference type="GeneTree" id="ENSGT00510000050080"/>
<reference evidence="2" key="1">
    <citation type="submission" date="2016-12" db="EMBL/GenBank/DDBJ databases">
        <title>Mouse lemur reference genome and diversity panel.</title>
        <authorList>
            <person name="Harris R."/>
            <person name="Larsen P."/>
            <person name="Liu Y."/>
            <person name="Hughes D.S."/>
            <person name="Murali S."/>
            <person name="Raveendran M."/>
            <person name="Korchina V."/>
            <person name="Wang M."/>
            <person name="Jhangiani S."/>
            <person name="Bandaranaike D."/>
            <person name="Bellair M."/>
            <person name="Blankenburg K."/>
            <person name="Chao H."/>
            <person name="Dahdouli M."/>
            <person name="Dinh H."/>
            <person name="Doddapaneni H."/>
            <person name="English A."/>
            <person name="Firestine M."/>
            <person name="Gnanaolivu R."/>
            <person name="Gross S."/>
            <person name="Hernandez B."/>
            <person name="Javaid M."/>
            <person name="Jayaseelan J."/>
            <person name="Jones J."/>
            <person name="Khan Z."/>
            <person name="Kovar C."/>
            <person name="Kurapati P."/>
            <person name="Le B."/>
            <person name="Lee S."/>
            <person name="Li M."/>
            <person name="Mathew T."/>
            <person name="Narasimhan A."/>
            <person name="Ngo D."/>
            <person name="Nguyen L."/>
            <person name="Okwuonu G."/>
            <person name="Ongeri F."/>
            <person name="Osuji N."/>
            <person name="Pu L.-L."/>
            <person name="Puazo M."/>
            <person name="Quiroz J."/>
            <person name="Raj R."/>
            <person name="Rajbhandari K."/>
            <person name="Reid J.G."/>
            <person name="Santibanez J."/>
            <person name="Sexton D."/>
            <person name="Skinner E."/>
            <person name="Vee V."/>
            <person name="Weissenberger G."/>
            <person name="Wu Y."/>
            <person name="Xin Y."/>
            <person name="Han Y."/>
            <person name="Campbell C."/>
            <person name="Brown A."/>
            <person name="Sullivan B."/>
            <person name="Shelton J."/>
            <person name="Brown S."/>
            <person name="Dudchenko O."/>
            <person name="Machol I."/>
            <person name="Durand N."/>
            <person name="Shamim M."/>
            <person name="Lieberman A."/>
            <person name="Muzny D.M."/>
            <person name="Richards S."/>
            <person name="Yoder A."/>
            <person name="Worley K.C."/>
            <person name="Rogers J."/>
            <person name="Gibbs R.A."/>
        </authorList>
    </citation>
    <scope>NUCLEOTIDE SEQUENCE [LARGE SCALE GENOMIC DNA]</scope>
</reference>
<reference evidence="2" key="2">
    <citation type="submission" date="2025-08" db="UniProtKB">
        <authorList>
            <consortium name="Ensembl"/>
        </authorList>
    </citation>
    <scope>IDENTIFICATION</scope>
</reference>
<evidence type="ECO:0000313" key="2">
    <source>
        <dbReference type="Ensembl" id="ENSMICP00000008057.3"/>
    </source>
</evidence>
<reference evidence="2" key="3">
    <citation type="submission" date="2025-09" db="UniProtKB">
        <authorList>
            <consortium name="Ensembl"/>
        </authorList>
    </citation>
    <scope>IDENTIFICATION</scope>
</reference>
<proteinExistence type="predicted"/>
<organism evidence="2 3">
    <name type="scientific">Microcebus murinus</name>
    <name type="common">Gray mouse lemur</name>
    <name type="synonym">Lemur murinus</name>
    <dbReference type="NCBI Taxonomy" id="30608"/>
    <lineage>
        <taxon>Eukaryota</taxon>
        <taxon>Metazoa</taxon>
        <taxon>Chordata</taxon>
        <taxon>Craniata</taxon>
        <taxon>Vertebrata</taxon>
        <taxon>Euteleostomi</taxon>
        <taxon>Mammalia</taxon>
        <taxon>Eutheria</taxon>
        <taxon>Euarchontoglires</taxon>
        <taxon>Primates</taxon>
        <taxon>Strepsirrhini</taxon>
        <taxon>Lemuriformes</taxon>
        <taxon>Cheirogaleidae</taxon>
        <taxon>Microcebus</taxon>
    </lineage>
</organism>
<dbReference type="GO" id="GO:0019815">
    <property type="term" value="C:B cell receptor complex"/>
    <property type="evidence" value="ECO:0007669"/>
    <property type="project" value="Ensembl"/>
</dbReference>
<name>A0A8C5UVV2_MICMU</name>
<dbReference type="GO" id="GO:0006357">
    <property type="term" value="P:regulation of transcription by RNA polymerase II"/>
    <property type="evidence" value="ECO:0007669"/>
    <property type="project" value="Ensembl"/>
</dbReference>
<gene>
    <name evidence="2" type="primary">LIME1</name>
</gene>
<evidence type="ECO:0000313" key="3">
    <source>
        <dbReference type="Proteomes" id="UP000694394"/>
    </source>
</evidence>